<evidence type="ECO:0000256" key="6">
    <source>
        <dbReference type="SAM" id="MobiDB-lite"/>
    </source>
</evidence>
<proteinExistence type="inferred from homology"/>
<feature type="transmembrane region" description="Helical" evidence="7">
    <location>
        <begin position="179"/>
        <end position="199"/>
    </location>
</feature>
<evidence type="ECO:0000256" key="7">
    <source>
        <dbReference type="SAM" id="Phobius"/>
    </source>
</evidence>
<evidence type="ECO:0000256" key="4">
    <source>
        <dbReference type="ARBA" id="ARBA00022989"/>
    </source>
</evidence>
<evidence type="ECO:0000313" key="8">
    <source>
        <dbReference type="EMBL" id="KAF2740054.1"/>
    </source>
</evidence>
<evidence type="ECO:0000256" key="3">
    <source>
        <dbReference type="ARBA" id="ARBA00022692"/>
    </source>
</evidence>
<dbReference type="Proteomes" id="UP000799444">
    <property type="component" value="Unassembled WGS sequence"/>
</dbReference>
<dbReference type="InterPro" id="IPR002794">
    <property type="entry name" value="DUF92_TMEM19"/>
</dbReference>
<evidence type="ECO:0000256" key="1">
    <source>
        <dbReference type="ARBA" id="ARBA00004141"/>
    </source>
</evidence>
<evidence type="ECO:0000313" key="9">
    <source>
        <dbReference type="Proteomes" id="UP000799444"/>
    </source>
</evidence>
<dbReference type="EMBL" id="ML996102">
    <property type="protein sequence ID" value="KAF2740054.1"/>
    <property type="molecule type" value="Genomic_DNA"/>
</dbReference>
<keyword evidence="9" id="KW-1185">Reference proteome</keyword>
<dbReference type="Pfam" id="PF01940">
    <property type="entry name" value="DUF92"/>
    <property type="match status" value="1"/>
</dbReference>
<feature type="transmembrane region" description="Helical" evidence="7">
    <location>
        <begin position="328"/>
        <end position="349"/>
    </location>
</feature>
<comment type="similarity">
    <text evidence="2">Belongs to the TMEM19 family.</text>
</comment>
<feature type="transmembrane region" description="Helical" evidence="7">
    <location>
        <begin position="43"/>
        <end position="61"/>
    </location>
</feature>
<comment type="caution">
    <text evidence="8">The sequence shown here is derived from an EMBL/GenBank/DDBJ whole genome shotgun (WGS) entry which is preliminary data.</text>
</comment>
<organism evidence="8 9">
    <name type="scientific">Polyplosphaeria fusca</name>
    <dbReference type="NCBI Taxonomy" id="682080"/>
    <lineage>
        <taxon>Eukaryota</taxon>
        <taxon>Fungi</taxon>
        <taxon>Dikarya</taxon>
        <taxon>Ascomycota</taxon>
        <taxon>Pezizomycotina</taxon>
        <taxon>Dothideomycetes</taxon>
        <taxon>Pleosporomycetidae</taxon>
        <taxon>Pleosporales</taxon>
        <taxon>Tetraplosphaeriaceae</taxon>
        <taxon>Polyplosphaeria</taxon>
    </lineage>
</organism>
<reference evidence="8" key="1">
    <citation type="journal article" date="2020" name="Stud. Mycol.">
        <title>101 Dothideomycetes genomes: a test case for predicting lifestyles and emergence of pathogens.</title>
        <authorList>
            <person name="Haridas S."/>
            <person name="Albert R."/>
            <person name="Binder M."/>
            <person name="Bloem J."/>
            <person name="Labutti K."/>
            <person name="Salamov A."/>
            <person name="Andreopoulos B."/>
            <person name="Baker S."/>
            <person name="Barry K."/>
            <person name="Bills G."/>
            <person name="Bluhm B."/>
            <person name="Cannon C."/>
            <person name="Castanera R."/>
            <person name="Culley D."/>
            <person name="Daum C."/>
            <person name="Ezra D."/>
            <person name="Gonzalez J."/>
            <person name="Henrissat B."/>
            <person name="Kuo A."/>
            <person name="Liang C."/>
            <person name="Lipzen A."/>
            <person name="Lutzoni F."/>
            <person name="Magnuson J."/>
            <person name="Mondo S."/>
            <person name="Nolan M."/>
            <person name="Ohm R."/>
            <person name="Pangilinan J."/>
            <person name="Park H.-J."/>
            <person name="Ramirez L."/>
            <person name="Alfaro M."/>
            <person name="Sun H."/>
            <person name="Tritt A."/>
            <person name="Yoshinaga Y."/>
            <person name="Zwiers L.-H."/>
            <person name="Turgeon B."/>
            <person name="Goodwin S."/>
            <person name="Spatafora J."/>
            <person name="Crous P."/>
            <person name="Grigoriev I."/>
        </authorList>
    </citation>
    <scope>NUCLEOTIDE SEQUENCE</scope>
    <source>
        <strain evidence="8">CBS 125425</strain>
    </source>
</reference>
<protein>
    <submittedName>
        <fullName evidence="8">Uncharacterized protein</fullName>
    </submittedName>
</protein>
<evidence type="ECO:0000256" key="2">
    <source>
        <dbReference type="ARBA" id="ARBA00009012"/>
    </source>
</evidence>
<feature type="region of interest" description="Disordered" evidence="6">
    <location>
        <begin position="268"/>
        <end position="290"/>
    </location>
</feature>
<evidence type="ECO:0000256" key="5">
    <source>
        <dbReference type="ARBA" id="ARBA00023136"/>
    </source>
</evidence>
<comment type="subcellular location">
    <subcellularLocation>
        <location evidence="1">Membrane</location>
        <topology evidence="1">Multi-pass membrane protein</topology>
    </subcellularLocation>
</comment>
<dbReference type="PANTHER" id="PTHR13353:SF5">
    <property type="entry name" value="TRANSMEMBRANE PROTEIN 19"/>
    <property type="match status" value="1"/>
</dbReference>
<dbReference type="GO" id="GO:0016020">
    <property type="term" value="C:membrane"/>
    <property type="evidence" value="ECO:0007669"/>
    <property type="project" value="UniProtKB-SubCell"/>
</dbReference>
<feature type="compositionally biased region" description="Polar residues" evidence="6">
    <location>
        <begin position="281"/>
        <end position="290"/>
    </location>
</feature>
<dbReference type="PANTHER" id="PTHR13353">
    <property type="entry name" value="TRANSMEMBRANE PROTEIN 19"/>
    <property type="match status" value="1"/>
</dbReference>
<dbReference type="AlphaFoldDB" id="A0A9P4V6Q2"/>
<name>A0A9P4V6Q2_9PLEO</name>
<feature type="transmembrane region" description="Helical" evidence="7">
    <location>
        <begin position="211"/>
        <end position="233"/>
    </location>
</feature>
<feature type="compositionally biased region" description="Basic and acidic residues" evidence="6">
    <location>
        <begin position="268"/>
        <end position="277"/>
    </location>
</feature>
<gene>
    <name evidence="8" type="ORF">EJ04DRAFT_483643</name>
</gene>
<sequence>MKPLIAIPAIAALEYRAWSRNSLTPIGIVTAGLTATAHALHPWSVFFTLLGVFFLAGTTVTKVKHEVKAKLTQSATGATGGEGPRNHIQVLANSLVASVLILFHTWRTRIDGSYWSEELCWPRGADVLVVGIVANYAAVAADTFSSELGILSKSKPYLITAPWRTVPPGTNGGVTGTGLAAGLWGSLLISATAALMLPFCQDWSLFQKVRFTAGLTMAGFSGTLLDSLLGAIFQASVVDVRSGKVVEGEGGRKVLIHGLHHKHTAELRSKAVSHEEGTGSIAKTSSLDESAKASSRMQKVGASGVTTGDGQHESRKIEVGNDLLDNNAVNILMAAIVSFGSMVVACYIWELPLSAIYSVENF</sequence>
<keyword evidence="3 7" id="KW-0812">Transmembrane</keyword>
<accession>A0A9P4V6Q2</accession>
<dbReference type="OrthoDB" id="15001at2759"/>
<keyword evidence="4 7" id="KW-1133">Transmembrane helix</keyword>
<keyword evidence="5 7" id="KW-0472">Membrane</keyword>